<accession>A0A9D7K090</accession>
<evidence type="ECO:0000313" key="2">
    <source>
        <dbReference type="Proteomes" id="UP000886689"/>
    </source>
</evidence>
<sequence>MTWFSLPALRAEKPPAFADMVSCNDWLALQPLANAPLMQGELAQQLESLNGWNIPARERFKLLETLRKAVFAIEAESLKRYEYRPLPLSPVEQKALETSCQLWRGLATGYLHCLRACLDGDTALAEHCPKICHRTLTSLRLEQLSRYRGGVVVPGNWWRLLHATLAAAEQLGVTDTAVSDRLFAETRESTPTAQYAMAILLHLCRPHELSRSQFSAVQRWLSRWRAQVEIHATASSARDSRCLLIDLSSDAPAHLSGSAPAMPRWLSIDSILGKFKSRIKSLREGQTPEDLKLGSGLPAEACISLMQFLHGALQSPPLPLPTCREEKRHVGVCSTVERIYLLLGGKPLEEEDAPTTQSNRRIHEQIAIFGRAATAEQTERAAVKVPLEQWKLVGEPMSDGGLTLLRAAGSEGDRLSARSLIAVHDPGSKSPLLAIVRCLATLEDGTLYALVRELPEEPVALIATGREKMTNRIVRHPAVFLPASGLVGKPASLFIPAGAMAKLTRLDVPALPQDLKIGAPLDRGANFERFRCE</sequence>
<gene>
    <name evidence="1" type="ORF">IPL58_07890</name>
</gene>
<name>A0A9D7K090_9PROT</name>
<reference evidence="1" key="1">
    <citation type="submission" date="2020-10" db="EMBL/GenBank/DDBJ databases">
        <title>Connecting structure to function with the recovery of over 1000 high-quality activated sludge metagenome-assembled genomes encoding full-length rRNA genes using long-read sequencing.</title>
        <authorList>
            <person name="Singleton C.M."/>
            <person name="Petriglieri F."/>
            <person name="Kristensen J.M."/>
            <person name="Kirkegaard R.H."/>
            <person name="Michaelsen T.Y."/>
            <person name="Andersen M.H."/>
            <person name="Karst S.M."/>
            <person name="Dueholm M.S."/>
            <person name="Nielsen P.H."/>
            <person name="Albertsen M."/>
        </authorList>
    </citation>
    <scope>NUCLEOTIDE SEQUENCE</scope>
    <source>
        <strain evidence="1">Hirt_18-Q3-R61-65_BATAC.395</strain>
    </source>
</reference>
<dbReference type="AlphaFoldDB" id="A0A9D7K090"/>
<evidence type="ECO:0000313" key="1">
    <source>
        <dbReference type="EMBL" id="MBK8524044.1"/>
    </source>
</evidence>
<protein>
    <submittedName>
        <fullName evidence="1">Uncharacterized protein</fullName>
    </submittedName>
</protein>
<dbReference type="Proteomes" id="UP000886689">
    <property type="component" value="Unassembled WGS sequence"/>
</dbReference>
<dbReference type="EMBL" id="JADJUC010000006">
    <property type="protein sequence ID" value="MBK8524044.1"/>
    <property type="molecule type" value="Genomic_DNA"/>
</dbReference>
<comment type="caution">
    <text evidence="1">The sequence shown here is derived from an EMBL/GenBank/DDBJ whole genome shotgun (WGS) entry which is preliminary data.</text>
</comment>
<proteinExistence type="predicted"/>
<organism evidence="1 2">
    <name type="scientific">Candidatus Proximibacter danicus</name>
    <dbReference type="NCBI Taxonomy" id="2954365"/>
    <lineage>
        <taxon>Bacteria</taxon>
        <taxon>Pseudomonadati</taxon>
        <taxon>Pseudomonadota</taxon>
        <taxon>Betaproteobacteria</taxon>
        <taxon>Candidatus Proximibacter</taxon>
    </lineage>
</organism>